<organism evidence="7 8">
    <name type="scientific">Pontibaca salina</name>
    <dbReference type="NCBI Taxonomy" id="2795731"/>
    <lineage>
        <taxon>Bacteria</taxon>
        <taxon>Pseudomonadati</taxon>
        <taxon>Pseudomonadota</taxon>
        <taxon>Alphaproteobacteria</taxon>
        <taxon>Rhodobacterales</taxon>
        <taxon>Roseobacteraceae</taxon>
        <taxon>Pontibaca</taxon>
    </lineage>
</organism>
<comment type="subcellular location">
    <subcellularLocation>
        <location evidence="1">Membrane</location>
    </subcellularLocation>
    <subcellularLocation>
        <location evidence="2">Secreted</location>
    </subcellularLocation>
</comment>
<evidence type="ECO:0000313" key="8">
    <source>
        <dbReference type="Proteomes" id="UP000613255"/>
    </source>
</evidence>
<protein>
    <recommendedName>
        <fullName evidence="6">MACPF domain-containing protein</fullName>
    </recommendedName>
</protein>
<proteinExistence type="predicted"/>
<name>A0A934HMV6_9RHOB</name>
<dbReference type="PROSITE" id="PS00279">
    <property type="entry name" value="MACPF_1"/>
    <property type="match status" value="1"/>
</dbReference>
<evidence type="ECO:0000256" key="1">
    <source>
        <dbReference type="ARBA" id="ARBA00004370"/>
    </source>
</evidence>
<keyword evidence="4" id="KW-0472">Membrane</keyword>
<reference evidence="7" key="1">
    <citation type="submission" date="2020-12" db="EMBL/GenBank/DDBJ databases">
        <title>Pontibaca salina gen. nov., sp. nov., isolated from marine sediment.</title>
        <authorList>
            <person name="Bo J."/>
            <person name="Wang S."/>
            <person name="Song X."/>
            <person name="Du Z."/>
        </authorList>
    </citation>
    <scope>NUCLEOTIDE SEQUENCE</scope>
    <source>
        <strain evidence="7">S1109L</strain>
    </source>
</reference>
<feature type="domain" description="MACPF" evidence="6">
    <location>
        <begin position="129"/>
        <end position="213"/>
    </location>
</feature>
<evidence type="ECO:0000256" key="2">
    <source>
        <dbReference type="ARBA" id="ARBA00004613"/>
    </source>
</evidence>
<dbReference type="GO" id="GO:0005576">
    <property type="term" value="C:extracellular region"/>
    <property type="evidence" value="ECO:0007669"/>
    <property type="project" value="UniProtKB-SubCell"/>
</dbReference>
<evidence type="ECO:0000256" key="4">
    <source>
        <dbReference type="ARBA" id="ARBA00023136"/>
    </source>
</evidence>
<dbReference type="AlphaFoldDB" id="A0A934HMV6"/>
<dbReference type="InterPro" id="IPR020864">
    <property type="entry name" value="MACPF"/>
</dbReference>
<keyword evidence="3" id="KW-0964">Secreted</keyword>
<dbReference type="Proteomes" id="UP000613255">
    <property type="component" value="Unassembled WGS sequence"/>
</dbReference>
<accession>A0A934HMV6</accession>
<keyword evidence="5" id="KW-1015">Disulfide bond</keyword>
<dbReference type="EMBL" id="JAEIJD010000001">
    <property type="protein sequence ID" value="MBI6628282.1"/>
    <property type="molecule type" value="Genomic_DNA"/>
</dbReference>
<gene>
    <name evidence="7" type="ORF">JAO82_00165</name>
</gene>
<comment type="caution">
    <text evidence="7">The sequence shown here is derived from an EMBL/GenBank/DDBJ whole genome shotgun (WGS) entry which is preliminary data.</text>
</comment>
<keyword evidence="8" id="KW-1185">Reference proteome</keyword>
<evidence type="ECO:0000259" key="6">
    <source>
        <dbReference type="Pfam" id="PF01823"/>
    </source>
</evidence>
<dbReference type="InterPro" id="IPR020863">
    <property type="entry name" value="MACPF_CS"/>
</dbReference>
<dbReference type="RefSeq" id="WP_198684316.1">
    <property type="nucleotide sequence ID" value="NZ_JAEIJD010000001.1"/>
</dbReference>
<evidence type="ECO:0000256" key="5">
    <source>
        <dbReference type="ARBA" id="ARBA00023157"/>
    </source>
</evidence>
<dbReference type="Pfam" id="PF01823">
    <property type="entry name" value="MACPF"/>
    <property type="match status" value="1"/>
</dbReference>
<evidence type="ECO:0000313" key="7">
    <source>
        <dbReference type="EMBL" id="MBI6628282.1"/>
    </source>
</evidence>
<evidence type="ECO:0000256" key="3">
    <source>
        <dbReference type="ARBA" id="ARBA00022525"/>
    </source>
</evidence>
<sequence length="466" mass="49841">MTKAESFEMYPIQMTYNQGIQIGYGINPVTGNQTTMRVGGITPFPTESPGGMQNTKIKWSFIQTQSQYSTSWGIEGSVSGNYGLVKGSMSASYSTQEAYSSSQVVLSATCVNMDGQYMMDPEQPGLDVSNVLSEIEKQGSYDKFVAKYGTHFVAGVIYGSEYIASYTTTYETSSEASNAQVALSTSYNGVVSSGSITSDYTITATSQAGYSSIFSNQTNAGAFTPAGPANPDTINANLAAFPGTAKGLPLWYVLWDWREIPEIAAAAGESEINWAQFYNNLSSVQNTLSSLVFNQSSAQSAKAIGATSMSNLSAYITNAQAAIDEVLTYGPQDVADFNATTYAPTVDQITNIVNISDGMATVRLTATTDDSFDQNPPPPVQGNYLPSDKFVAIDVKKGSKTWAFGFIYSKAGDFTVRMGQLKTAPDNFDSSWQGTGTLIYSSIDTSVTVPLSNGAYPWITATVQVL</sequence>
<dbReference type="GO" id="GO:0016020">
    <property type="term" value="C:membrane"/>
    <property type="evidence" value="ECO:0007669"/>
    <property type="project" value="UniProtKB-SubCell"/>
</dbReference>